<evidence type="ECO:0000313" key="2">
    <source>
        <dbReference type="EMBL" id="KAJ2678679.1"/>
    </source>
</evidence>
<evidence type="ECO:0000256" key="1">
    <source>
        <dbReference type="SAM" id="MobiDB-lite"/>
    </source>
</evidence>
<feature type="non-terminal residue" evidence="2">
    <location>
        <position position="1"/>
    </location>
</feature>
<reference evidence="2" key="1">
    <citation type="submission" date="2022-07" db="EMBL/GenBank/DDBJ databases">
        <title>Phylogenomic reconstructions and comparative analyses of Kickxellomycotina fungi.</title>
        <authorList>
            <person name="Reynolds N.K."/>
            <person name="Stajich J.E."/>
            <person name="Barry K."/>
            <person name="Grigoriev I.V."/>
            <person name="Crous P."/>
            <person name="Smith M.E."/>
        </authorList>
    </citation>
    <scope>NUCLEOTIDE SEQUENCE</scope>
    <source>
        <strain evidence="2">CBS 109367</strain>
    </source>
</reference>
<keyword evidence="3" id="KW-1185">Reference proteome</keyword>
<feature type="region of interest" description="Disordered" evidence="1">
    <location>
        <begin position="248"/>
        <end position="323"/>
    </location>
</feature>
<name>A0A9W8KXR6_9FUNG</name>
<feature type="region of interest" description="Disordered" evidence="1">
    <location>
        <begin position="100"/>
        <end position="129"/>
    </location>
</feature>
<organism evidence="2 3">
    <name type="scientific">Coemansia spiralis</name>
    <dbReference type="NCBI Taxonomy" id="417178"/>
    <lineage>
        <taxon>Eukaryota</taxon>
        <taxon>Fungi</taxon>
        <taxon>Fungi incertae sedis</taxon>
        <taxon>Zoopagomycota</taxon>
        <taxon>Kickxellomycotina</taxon>
        <taxon>Kickxellomycetes</taxon>
        <taxon>Kickxellales</taxon>
        <taxon>Kickxellaceae</taxon>
        <taxon>Coemansia</taxon>
    </lineage>
</organism>
<proteinExistence type="predicted"/>
<comment type="caution">
    <text evidence="2">The sequence shown here is derived from an EMBL/GenBank/DDBJ whole genome shotgun (WGS) entry which is preliminary data.</text>
</comment>
<feature type="region of interest" description="Disordered" evidence="1">
    <location>
        <begin position="46"/>
        <end position="66"/>
    </location>
</feature>
<sequence length="323" mass="34840">SEPKTDALEIIDELHSAAHHHDYVPSDTGVLNTAQFEMPHVCASPSAELSTPTALPAGGSTDSLLDSPLMSRLHRRLSMEMMRQERERQEKLQEKLRRAAELTEGRGRGARQANRAGASSALPPRQYVHPNDASRVADYSTTRLIGGIATDIDEDVRVARQTEFPELRGRRGKSKTKYAAGYGSKDAQPLFDILQRPDFAPNEAGPESKAAEVIKDASQFPTRIPGIRSQQHYTLDSLPDNALAVGGERRSTAGSRPLSSFGKPPDTRNSNIPRPPNIRGRATSPVGGDPQHPTASAPASRVVTAGDAGGSEEQNKGTSNVFL</sequence>
<gene>
    <name evidence="2" type="ORF">IWW39_006515</name>
</gene>
<dbReference type="AlphaFoldDB" id="A0A9W8KXR6"/>
<feature type="non-terminal residue" evidence="2">
    <location>
        <position position="323"/>
    </location>
</feature>
<accession>A0A9W8KXR6</accession>
<evidence type="ECO:0000313" key="3">
    <source>
        <dbReference type="Proteomes" id="UP001151516"/>
    </source>
</evidence>
<dbReference type="Proteomes" id="UP001151516">
    <property type="component" value="Unassembled WGS sequence"/>
</dbReference>
<protein>
    <submittedName>
        <fullName evidence="2">Uncharacterized protein</fullName>
    </submittedName>
</protein>
<dbReference type="EMBL" id="JANBTX010000879">
    <property type="protein sequence ID" value="KAJ2678679.1"/>
    <property type="molecule type" value="Genomic_DNA"/>
</dbReference>
<dbReference type="OrthoDB" id="5596061at2759"/>